<evidence type="ECO:0000313" key="2">
    <source>
        <dbReference type="EMBL" id="GGC84842.1"/>
    </source>
</evidence>
<evidence type="ECO:0000313" key="3">
    <source>
        <dbReference type="Proteomes" id="UP000637002"/>
    </source>
</evidence>
<dbReference type="CDD" id="cd03522">
    <property type="entry name" value="MoeA_like"/>
    <property type="match status" value="1"/>
</dbReference>
<evidence type="ECO:0000259" key="1">
    <source>
        <dbReference type="SMART" id="SM00852"/>
    </source>
</evidence>
<proteinExistence type="predicted"/>
<accession>A0A916UTY1</accession>
<sequence length="348" mass="35726">MRFGAIPVAEAEGAISAHAIHTGDVHIKKGTRLTAAHVRQLLALGLPSLIAAQLEADDVAEDEAAERLAAAVSGEGVRLEAPFTGRSNLFATVAGVLVVDPAAVDGINAVDERITIATLPAFKPVVPGEMVATVKIIPYAAPGHLLARAEQVARAAHPVVRVAPYVIRRLGVVSTVLPGLKDSVIAKTLRVLARRLDGTGVRIIAERRVAHAGDALAVALADPVLAEADLVIVFGASAIADRRDVIPAAIEAVGGRVERLGMPVDPGNLLLVGSLPTGTGRRPVIGAPGCARSPSENGFDWVLHRLLAGLSVSSADIGALGVGGLLMEIGSRPQPRAGGASTDEDDTE</sequence>
<dbReference type="SMART" id="SM00852">
    <property type="entry name" value="MoCF_biosynth"/>
    <property type="match status" value="1"/>
</dbReference>
<dbReference type="RefSeq" id="WP_244642166.1">
    <property type="nucleotide sequence ID" value="NZ_BMGG01000009.1"/>
</dbReference>
<reference evidence="2" key="2">
    <citation type="submission" date="2020-09" db="EMBL/GenBank/DDBJ databases">
        <authorList>
            <person name="Sun Q."/>
            <person name="Zhou Y."/>
        </authorList>
    </citation>
    <scope>NUCLEOTIDE SEQUENCE</scope>
    <source>
        <strain evidence="2">CGMCC 1.12919</strain>
    </source>
</reference>
<protein>
    <recommendedName>
        <fullName evidence="1">MoaB/Mog domain-containing protein</fullName>
    </recommendedName>
</protein>
<dbReference type="EMBL" id="BMGG01000009">
    <property type="protein sequence ID" value="GGC84842.1"/>
    <property type="molecule type" value="Genomic_DNA"/>
</dbReference>
<dbReference type="AlphaFoldDB" id="A0A916UTY1"/>
<reference evidence="2" key="1">
    <citation type="journal article" date="2014" name="Int. J. Syst. Evol. Microbiol.">
        <title>Complete genome sequence of Corynebacterium casei LMG S-19264T (=DSM 44701T), isolated from a smear-ripened cheese.</title>
        <authorList>
            <consortium name="US DOE Joint Genome Institute (JGI-PGF)"/>
            <person name="Walter F."/>
            <person name="Albersmeier A."/>
            <person name="Kalinowski J."/>
            <person name="Ruckert C."/>
        </authorList>
    </citation>
    <scope>NUCLEOTIDE SEQUENCE</scope>
    <source>
        <strain evidence="2">CGMCC 1.12919</strain>
    </source>
</reference>
<feature type="domain" description="MoaB/Mog" evidence="1">
    <location>
        <begin position="171"/>
        <end position="308"/>
    </location>
</feature>
<name>A0A916UTY1_9HYPH</name>
<keyword evidence="3" id="KW-1185">Reference proteome</keyword>
<dbReference type="SUPFAM" id="SSF53218">
    <property type="entry name" value="Molybdenum cofactor biosynthesis proteins"/>
    <property type="match status" value="1"/>
</dbReference>
<comment type="caution">
    <text evidence="2">The sequence shown here is derived from an EMBL/GenBank/DDBJ whole genome shotgun (WGS) entry which is preliminary data.</text>
</comment>
<gene>
    <name evidence="2" type="ORF">GCM10010994_48410</name>
</gene>
<dbReference type="InterPro" id="IPR001453">
    <property type="entry name" value="MoaB/Mog_dom"/>
</dbReference>
<organism evidence="2 3">
    <name type="scientific">Chelatococcus reniformis</name>
    <dbReference type="NCBI Taxonomy" id="1494448"/>
    <lineage>
        <taxon>Bacteria</taxon>
        <taxon>Pseudomonadati</taxon>
        <taxon>Pseudomonadota</taxon>
        <taxon>Alphaproteobacteria</taxon>
        <taxon>Hyphomicrobiales</taxon>
        <taxon>Chelatococcaceae</taxon>
        <taxon>Chelatococcus</taxon>
    </lineage>
</organism>
<dbReference type="Proteomes" id="UP000637002">
    <property type="component" value="Unassembled WGS sequence"/>
</dbReference>
<dbReference type="InterPro" id="IPR036425">
    <property type="entry name" value="MoaB/Mog-like_dom_sf"/>
</dbReference>
<dbReference type="Gene3D" id="3.40.980.10">
    <property type="entry name" value="MoaB/Mog-like domain"/>
    <property type="match status" value="1"/>
</dbReference>